<comment type="caution">
    <text evidence="2">The sequence shown here is derived from an EMBL/GenBank/DDBJ whole genome shotgun (WGS) entry which is preliminary data.</text>
</comment>
<evidence type="ECO:0000256" key="1">
    <source>
        <dbReference type="SAM" id="SignalP"/>
    </source>
</evidence>
<dbReference type="Proteomes" id="UP000247727">
    <property type="component" value="Unassembled WGS sequence"/>
</dbReference>
<sequence>MRPLLFTLFSGFAALLVAALPAAAEGPACGTRAEIVRQLENRYAESRHGMGIASNDSVLEIFASEASGTFSVLVTLPSGQTCLIASGNDYQSLAEPLPAQGKGA</sequence>
<evidence type="ECO:0000313" key="2">
    <source>
        <dbReference type="EMBL" id="PYF10626.1"/>
    </source>
</evidence>
<dbReference type="OrthoDB" id="9810895at2"/>
<dbReference type="AlphaFoldDB" id="A0A318U4H0"/>
<protein>
    <recommendedName>
        <fullName evidence="4">YpeB-like protein with protease inhibitory function</fullName>
    </recommendedName>
</protein>
<dbReference type="RefSeq" id="WP_110805259.1">
    <property type="nucleotide sequence ID" value="NZ_QJTK01000004.1"/>
</dbReference>
<accession>A0A318U4H0</accession>
<feature type="signal peptide" evidence="1">
    <location>
        <begin position="1"/>
        <end position="24"/>
    </location>
</feature>
<evidence type="ECO:0008006" key="4">
    <source>
        <dbReference type="Google" id="ProtNLM"/>
    </source>
</evidence>
<dbReference type="EMBL" id="QJTK01000004">
    <property type="protein sequence ID" value="PYF10626.1"/>
    <property type="molecule type" value="Genomic_DNA"/>
</dbReference>
<evidence type="ECO:0000313" key="3">
    <source>
        <dbReference type="Proteomes" id="UP000247727"/>
    </source>
</evidence>
<proteinExistence type="predicted"/>
<name>A0A318U4H0_9RHOB</name>
<reference evidence="2 3" key="1">
    <citation type="submission" date="2018-06" db="EMBL/GenBank/DDBJ databases">
        <title>Genomic Encyclopedia of Type Strains, Phase III (KMG-III): the genomes of soil and plant-associated and newly described type strains.</title>
        <authorList>
            <person name="Whitman W."/>
        </authorList>
    </citation>
    <scope>NUCLEOTIDE SEQUENCE [LARGE SCALE GENOMIC DNA]</scope>
    <source>
        <strain evidence="2 3">JA737</strain>
    </source>
</reference>
<gene>
    <name evidence="2" type="ORF">C8J30_104105</name>
</gene>
<organism evidence="2 3">
    <name type="scientific">Rhodobacter viridis</name>
    <dbReference type="NCBI Taxonomy" id="1054202"/>
    <lineage>
        <taxon>Bacteria</taxon>
        <taxon>Pseudomonadati</taxon>
        <taxon>Pseudomonadota</taxon>
        <taxon>Alphaproteobacteria</taxon>
        <taxon>Rhodobacterales</taxon>
        <taxon>Rhodobacter group</taxon>
        <taxon>Rhodobacter</taxon>
    </lineage>
</organism>
<keyword evidence="1" id="KW-0732">Signal</keyword>
<keyword evidence="3" id="KW-1185">Reference proteome</keyword>
<feature type="chain" id="PRO_5016266754" description="YpeB-like protein with protease inhibitory function" evidence="1">
    <location>
        <begin position="25"/>
        <end position="104"/>
    </location>
</feature>